<accession>A0A915LB48</accession>
<organism evidence="1 2">
    <name type="scientific">Romanomermis culicivorax</name>
    <name type="common">Nematode worm</name>
    <dbReference type="NCBI Taxonomy" id="13658"/>
    <lineage>
        <taxon>Eukaryota</taxon>
        <taxon>Metazoa</taxon>
        <taxon>Ecdysozoa</taxon>
        <taxon>Nematoda</taxon>
        <taxon>Enoplea</taxon>
        <taxon>Dorylaimia</taxon>
        <taxon>Mermithida</taxon>
        <taxon>Mermithoidea</taxon>
        <taxon>Mermithidae</taxon>
        <taxon>Romanomermis</taxon>
    </lineage>
</organism>
<keyword evidence="1" id="KW-1185">Reference proteome</keyword>
<protein>
    <submittedName>
        <fullName evidence="2">Uncharacterized protein</fullName>
    </submittedName>
</protein>
<name>A0A915LB48_ROMCU</name>
<evidence type="ECO:0000313" key="2">
    <source>
        <dbReference type="WBParaSite" id="nRc.2.0.1.t46981-RA"/>
    </source>
</evidence>
<sequence>MTLQHSLSKPMQAAWQSELYCTRKPPATNGQLHILVEKYVPEKENAFADFLSRKYDVDQPDNNKTTTSNQAKTTDIVNVVETRVWKNFETTFNCTVSTIYTPIQVVDNMVTEIIQQL</sequence>
<dbReference type="WBParaSite" id="nRc.2.0.1.t46981-RA">
    <property type="protein sequence ID" value="nRc.2.0.1.t46981-RA"/>
    <property type="gene ID" value="nRc.2.0.1.g46981"/>
</dbReference>
<dbReference type="Proteomes" id="UP000887565">
    <property type="component" value="Unplaced"/>
</dbReference>
<evidence type="ECO:0000313" key="1">
    <source>
        <dbReference type="Proteomes" id="UP000887565"/>
    </source>
</evidence>
<dbReference type="AlphaFoldDB" id="A0A915LB48"/>
<proteinExistence type="predicted"/>
<reference evidence="2" key="1">
    <citation type="submission" date="2022-11" db="UniProtKB">
        <authorList>
            <consortium name="WormBaseParasite"/>
        </authorList>
    </citation>
    <scope>IDENTIFICATION</scope>
</reference>